<keyword evidence="7" id="KW-0132">Cell division</keyword>
<comment type="subcellular location">
    <subcellularLocation>
        <location evidence="1 7">Cytoplasm</location>
    </subcellularLocation>
</comment>
<comment type="catalytic activity">
    <reaction evidence="7">
        <text>UDP-N-acetyl-alpha-D-muramoyl-L-alanine + D-glutamate + ATP = UDP-N-acetyl-alpha-D-muramoyl-L-alanyl-D-glutamate + ADP + phosphate + H(+)</text>
        <dbReference type="Rhea" id="RHEA:16429"/>
        <dbReference type="ChEBI" id="CHEBI:15378"/>
        <dbReference type="ChEBI" id="CHEBI:29986"/>
        <dbReference type="ChEBI" id="CHEBI:30616"/>
        <dbReference type="ChEBI" id="CHEBI:43474"/>
        <dbReference type="ChEBI" id="CHEBI:83898"/>
        <dbReference type="ChEBI" id="CHEBI:83900"/>
        <dbReference type="ChEBI" id="CHEBI:456216"/>
        <dbReference type="EC" id="6.3.2.9"/>
    </reaction>
</comment>
<gene>
    <name evidence="7" type="primary">murD</name>
    <name evidence="9" type="ORF">C095_11875</name>
</gene>
<dbReference type="GO" id="GO:0009252">
    <property type="term" value="P:peptidoglycan biosynthetic process"/>
    <property type="evidence" value="ECO:0007669"/>
    <property type="project" value="UniProtKB-UniRule"/>
</dbReference>
<comment type="function">
    <text evidence="7">Cell wall formation. Catalyzes the addition of glutamate to the nucleotide precursor UDP-N-acetylmuramoyl-L-alanine (UMA).</text>
</comment>
<dbReference type="Gene3D" id="3.40.1190.10">
    <property type="entry name" value="Mur-like, catalytic domain"/>
    <property type="match status" value="1"/>
</dbReference>
<dbReference type="PATRIC" id="fig|1226633.4.peg.2393"/>
<dbReference type="GO" id="GO:0005524">
    <property type="term" value="F:ATP binding"/>
    <property type="evidence" value="ECO:0007669"/>
    <property type="project" value="UniProtKB-UniRule"/>
</dbReference>
<evidence type="ECO:0000256" key="1">
    <source>
        <dbReference type="ARBA" id="ARBA00004496"/>
    </source>
</evidence>
<sequence>MKKAMVLGMGISGRGAKTLLEKEGYTVIAVDDSFAMSSQEAMKYIDEIDVFIKSPGVPYTDLVKAVQEKGIKIQDEIEIAYQYMVKYNKKINIVAVTGTNGKTTTTSKIAELLNFAGKKAAAAGNIGRSFAEVLLSEEQYDYAVLELSSYQLENVYEFTPYISMVTNLTPDHLTRYANLEDYYNTKFHICQNQEKENSFFLFNIDHEEVRKRETLMKGRKISLSRRQEADTCVKDGNILFQGEKVMSVSELSLKGSHNLENSLFIVTAGKLLGLDSKIIRDFLRNTEPLEHRMERCFQYGKLQFINDSKGTNIDSAKFALEAYPGCILICGGFDKKVDLTPLADVIVKQVKEVYLIGVIADKIKALLVDRNYQAERIHSLDTIENSLRDMKQRFTKEDQEVILLSPATSSFDQFKSFEHRGQVFKELVHKIFG</sequence>
<dbReference type="GO" id="GO:0005737">
    <property type="term" value="C:cytoplasm"/>
    <property type="evidence" value="ECO:0007669"/>
    <property type="project" value="UniProtKB-SubCell"/>
</dbReference>
<dbReference type="EC" id="6.3.2.9" evidence="7"/>
<dbReference type="GO" id="GO:0051301">
    <property type="term" value="P:cell division"/>
    <property type="evidence" value="ECO:0007669"/>
    <property type="project" value="UniProtKB-KW"/>
</dbReference>
<evidence type="ECO:0000313" key="10">
    <source>
        <dbReference type="Proteomes" id="UP000031184"/>
    </source>
</evidence>
<dbReference type="PANTHER" id="PTHR43692:SF1">
    <property type="entry name" value="UDP-N-ACETYLMURAMOYLALANINE--D-GLUTAMATE LIGASE"/>
    <property type="match status" value="1"/>
</dbReference>
<dbReference type="OrthoDB" id="9809796at2"/>
<keyword evidence="3 7" id="KW-0963">Cytoplasm</keyword>
<comment type="caution">
    <text evidence="9">The sequence shown here is derived from an EMBL/GenBank/DDBJ whole genome shotgun (WGS) entry which is preliminary data.</text>
</comment>
<organism evidence="9 10">
    <name type="scientific">Fusobacterium necrophorum subsp. funduliforme B35</name>
    <dbReference type="NCBI Taxonomy" id="1226633"/>
    <lineage>
        <taxon>Bacteria</taxon>
        <taxon>Fusobacteriati</taxon>
        <taxon>Fusobacteriota</taxon>
        <taxon>Fusobacteriia</taxon>
        <taxon>Fusobacteriales</taxon>
        <taxon>Fusobacteriaceae</taxon>
        <taxon>Fusobacterium</taxon>
    </lineage>
</organism>
<feature type="domain" description="Mur ligase central" evidence="8">
    <location>
        <begin position="96"/>
        <end position="266"/>
    </location>
</feature>
<keyword evidence="7" id="KW-0961">Cell wall biogenesis/degradation</keyword>
<dbReference type="Gene3D" id="3.40.50.720">
    <property type="entry name" value="NAD(P)-binding Rossmann-like Domain"/>
    <property type="match status" value="1"/>
</dbReference>
<evidence type="ECO:0000256" key="7">
    <source>
        <dbReference type="HAMAP-Rule" id="MF_00639"/>
    </source>
</evidence>
<evidence type="ECO:0000256" key="3">
    <source>
        <dbReference type="ARBA" id="ARBA00022490"/>
    </source>
</evidence>
<keyword evidence="6 7" id="KW-0067">ATP-binding</keyword>
<dbReference type="InterPro" id="IPR036615">
    <property type="entry name" value="Mur_ligase_C_dom_sf"/>
</dbReference>
<evidence type="ECO:0000256" key="4">
    <source>
        <dbReference type="ARBA" id="ARBA00022598"/>
    </source>
</evidence>
<dbReference type="Gene3D" id="3.90.190.20">
    <property type="entry name" value="Mur ligase, C-terminal domain"/>
    <property type="match status" value="1"/>
</dbReference>
<dbReference type="AlphaFoldDB" id="A0A017H3B0"/>
<dbReference type="GO" id="GO:0008764">
    <property type="term" value="F:UDP-N-acetylmuramoylalanine-D-glutamate ligase activity"/>
    <property type="evidence" value="ECO:0007669"/>
    <property type="project" value="UniProtKB-UniRule"/>
</dbReference>
<evidence type="ECO:0000256" key="2">
    <source>
        <dbReference type="ARBA" id="ARBA00004752"/>
    </source>
</evidence>
<keyword evidence="4 7" id="KW-0436">Ligase</keyword>
<dbReference type="PANTHER" id="PTHR43692">
    <property type="entry name" value="UDP-N-ACETYLMURAMOYLALANINE--D-GLUTAMATE LIGASE"/>
    <property type="match status" value="1"/>
</dbReference>
<keyword evidence="7" id="KW-0133">Cell shape</keyword>
<evidence type="ECO:0000256" key="5">
    <source>
        <dbReference type="ARBA" id="ARBA00022741"/>
    </source>
</evidence>
<proteinExistence type="inferred from homology"/>
<name>A0A017H3B0_9FUSO</name>
<dbReference type="GO" id="GO:0071555">
    <property type="term" value="P:cell wall organization"/>
    <property type="evidence" value="ECO:0007669"/>
    <property type="project" value="UniProtKB-KW"/>
</dbReference>
<keyword evidence="7" id="KW-0131">Cell cycle</keyword>
<feature type="binding site" evidence="7">
    <location>
        <begin position="98"/>
        <end position="104"/>
    </location>
    <ligand>
        <name>ATP</name>
        <dbReference type="ChEBI" id="CHEBI:30616"/>
    </ligand>
</feature>
<protein>
    <recommendedName>
        <fullName evidence="7">UDP-N-acetylmuramoylalanine--D-glutamate ligase</fullName>
        <ecNumber evidence="7">6.3.2.9</ecNumber>
    </recommendedName>
    <alternativeName>
        <fullName evidence="7">D-glutamic acid-adding enzyme</fullName>
    </alternativeName>
    <alternativeName>
        <fullName evidence="7">UDP-N-acetylmuramoyl-L-alanyl-D-glutamate synthetase</fullName>
    </alternativeName>
</protein>
<dbReference type="HAMAP" id="MF_00639">
    <property type="entry name" value="MurD"/>
    <property type="match status" value="1"/>
</dbReference>
<dbReference type="UniPathway" id="UPA00219"/>
<dbReference type="GO" id="GO:0008360">
    <property type="term" value="P:regulation of cell shape"/>
    <property type="evidence" value="ECO:0007669"/>
    <property type="project" value="UniProtKB-KW"/>
</dbReference>
<dbReference type="SUPFAM" id="SSF53244">
    <property type="entry name" value="MurD-like peptide ligases, peptide-binding domain"/>
    <property type="match status" value="1"/>
</dbReference>
<dbReference type="Pfam" id="PF08245">
    <property type="entry name" value="Mur_ligase_M"/>
    <property type="match status" value="1"/>
</dbReference>
<dbReference type="EMBL" id="AUZI01000032">
    <property type="protein sequence ID" value="KID48092.1"/>
    <property type="molecule type" value="Genomic_DNA"/>
</dbReference>
<dbReference type="SUPFAM" id="SSF53623">
    <property type="entry name" value="MurD-like peptide ligases, catalytic domain"/>
    <property type="match status" value="1"/>
</dbReference>
<keyword evidence="5 7" id="KW-0547">Nucleotide-binding</keyword>
<comment type="pathway">
    <text evidence="2 7">Cell wall biogenesis; peptidoglycan biosynthesis.</text>
</comment>
<reference evidence="9 10" key="1">
    <citation type="submission" date="2013-08" db="EMBL/GenBank/DDBJ databases">
        <title>An opportunistic ruminal bacterium that causes liver abscesses in cattle.</title>
        <authorList>
            <person name="Benahmed F.H."/>
            <person name="Rasmussen M."/>
            <person name="Harbottle H."/>
            <person name="Soppet D."/>
            <person name="Nagaraja T.G."/>
            <person name="Davidson M."/>
        </authorList>
    </citation>
    <scope>NUCLEOTIDE SEQUENCE [LARGE SCALE GENOMIC DNA]</scope>
    <source>
        <strain evidence="9 10">B35</strain>
    </source>
</reference>
<comment type="similarity">
    <text evidence="7">Belongs to the MurCDEF family.</text>
</comment>
<dbReference type="RefSeq" id="WP_005956648.1">
    <property type="nucleotide sequence ID" value="NZ_AOJP01000014.1"/>
</dbReference>
<evidence type="ECO:0000256" key="6">
    <source>
        <dbReference type="ARBA" id="ARBA00022840"/>
    </source>
</evidence>
<dbReference type="InterPro" id="IPR013221">
    <property type="entry name" value="Mur_ligase_cen"/>
</dbReference>
<evidence type="ECO:0000313" key="9">
    <source>
        <dbReference type="EMBL" id="KID48092.1"/>
    </source>
</evidence>
<dbReference type="InterPro" id="IPR005762">
    <property type="entry name" value="MurD"/>
</dbReference>
<dbReference type="Proteomes" id="UP000031184">
    <property type="component" value="Unassembled WGS sequence"/>
</dbReference>
<dbReference type="SUPFAM" id="SSF51984">
    <property type="entry name" value="MurCD N-terminal domain"/>
    <property type="match status" value="1"/>
</dbReference>
<evidence type="ECO:0000259" key="8">
    <source>
        <dbReference type="Pfam" id="PF08245"/>
    </source>
</evidence>
<keyword evidence="7" id="KW-0573">Peptidoglycan synthesis</keyword>
<dbReference type="InterPro" id="IPR036565">
    <property type="entry name" value="Mur-like_cat_sf"/>
</dbReference>
<dbReference type="NCBIfam" id="TIGR01087">
    <property type="entry name" value="murD"/>
    <property type="match status" value="1"/>
</dbReference>
<accession>A0A017H3B0</accession>